<sequence length="187" mass="20057">MGTVVVWFLALGLALHIFETTMEIGATQENWGKKKALVMGVLYAGVQLLLMALGGLAACLMQKLPAVHISGRFCHYSAALLLLMIAVRRFRNGTDKAGFLERREDPLSVKGCILRSVRTGLEAVIIGICLYYGNGGALWGGICVLGLSVPGAVGGFLYGYWLGVKQKKVVCLTDAVFMTLAALGIFM</sequence>
<gene>
    <name evidence="2" type="ORF">SAMN02745158_03114</name>
</gene>
<accession>A0A1M5AAU8</accession>
<protein>
    <recommendedName>
        <fullName evidence="4">Mn2+ efflux pump MntP</fullName>
    </recommendedName>
</protein>
<dbReference type="EMBL" id="FQVI01000019">
    <property type="protein sequence ID" value="SHF27440.1"/>
    <property type="molecule type" value="Genomic_DNA"/>
</dbReference>
<dbReference type="Proteomes" id="UP000184245">
    <property type="component" value="Unassembled WGS sequence"/>
</dbReference>
<dbReference type="STRING" id="1122155.SAMN02745158_03114"/>
<feature type="transmembrane region" description="Helical" evidence="1">
    <location>
        <begin position="137"/>
        <end position="162"/>
    </location>
</feature>
<reference evidence="2 3" key="1">
    <citation type="submission" date="2016-11" db="EMBL/GenBank/DDBJ databases">
        <authorList>
            <person name="Jaros S."/>
            <person name="Januszkiewicz K."/>
            <person name="Wedrychowicz H."/>
        </authorList>
    </citation>
    <scope>NUCLEOTIDE SEQUENCE [LARGE SCALE GENOMIC DNA]</scope>
    <source>
        <strain evidence="2 3">DSM 17459</strain>
    </source>
</reference>
<proteinExistence type="predicted"/>
<evidence type="ECO:0000313" key="3">
    <source>
        <dbReference type="Proteomes" id="UP000184245"/>
    </source>
</evidence>
<name>A0A1M5AAU8_9CLOT</name>
<feature type="transmembrane region" description="Helical" evidence="1">
    <location>
        <begin position="36"/>
        <end position="61"/>
    </location>
</feature>
<feature type="transmembrane region" description="Helical" evidence="1">
    <location>
        <begin position="73"/>
        <end position="90"/>
    </location>
</feature>
<dbReference type="AlphaFoldDB" id="A0A1M5AAU8"/>
<dbReference type="OrthoDB" id="1956968at2"/>
<keyword evidence="1" id="KW-0812">Transmembrane</keyword>
<keyword evidence="1" id="KW-0472">Membrane</keyword>
<evidence type="ECO:0008006" key="4">
    <source>
        <dbReference type="Google" id="ProtNLM"/>
    </source>
</evidence>
<feature type="transmembrane region" description="Helical" evidence="1">
    <location>
        <begin position="169"/>
        <end position="186"/>
    </location>
</feature>
<evidence type="ECO:0000313" key="2">
    <source>
        <dbReference type="EMBL" id="SHF27440.1"/>
    </source>
</evidence>
<evidence type="ECO:0000256" key="1">
    <source>
        <dbReference type="SAM" id="Phobius"/>
    </source>
</evidence>
<keyword evidence="3" id="KW-1185">Reference proteome</keyword>
<dbReference type="RefSeq" id="WP_072853376.1">
    <property type="nucleotide sequence ID" value="NZ_FQVI01000019.1"/>
</dbReference>
<keyword evidence="1" id="KW-1133">Transmembrane helix</keyword>
<organism evidence="2 3">
    <name type="scientific">Lactonifactor longoviformis DSM 17459</name>
    <dbReference type="NCBI Taxonomy" id="1122155"/>
    <lineage>
        <taxon>Bacteria</taxon>
        <taxon>Bacillati</taxon>
        <taxon>Bacillota</taxon>
        <taxon>Clostridia</taxon>
        <taxon>Eubacteriales</taxon>
        <taxon>Clostridiaceae</taxon>
        <taxon>Lactonifactor</taxon>
    </lineage>
</organism>